<sequence length="128" mass="14238">MEYETLAFLHLATILPAFLFATVIMFIKKGSETHKTVGRFTAFLLLISACISLAMPARVGPTFYEHFGLIHLLSLIVIFSVPKAYFAIKQGNVLMHKITMVNVYLGGFLIAGFFAFMPGRMLNTLVFG</sequence>
<evidence type="ECO:0000313" key="3">
    <source>
        <dbReference type="Proteomes" id="UP000464262"/>
    </source>
</evidence>
<accession>A0A7Z2T7V5</accession>
<dbReference type="InterPro" id="IPR018750">
    <property type="entry name" value="DUF2306_membrane"/>
</dbReference>
<dbReference type="Pfam" id="PF10067">
    <property type="entry name" value="DUF2306"/>
    <property type="match status" value="1"/>
</dbReference>
<keyword evidence="1" id="KW-0472">Membrane</keyword>
<keyword evidence="3" id="KW-1185">Reference proteome</keyword>
<dbReference type="RefSeq" id="WP_164650710.1">
    <property type="nucleotide sequence ID" value="NZ_CP047476.1"/>
</dbReference>
<feature type="transmembrane region" description="Helical" evidence="1">
    <location>
        <begin position="6"/>
        <end position="27"/>
    </location>
</feature>
<organism evidence="2 3">
    <name type="scientific">Vibrio astriarenae</name>
    <dbReference type="NCBI Taxonomy" id="1481923"/>
    <lineage>
        <taxon>Bacteria</taxon>
        <taxon>Pseudomonadati</taxon>
        <taxon>Pseudomonadota</taxon>
        <taxon>Gammaproteobacteria</taxon>
        <taxon>Vibrionales</taxon>
        <taxon>Vibrionaceae</taxon>
        <taxon>Vibrio</taxon>
    </lineage>
</organism>
<protein>
    <submittedName>
        <fullName evidence="2">DUF2306 domain-containing protein</fullName>
    </submittedName>
</protein>
<evidence type="ECO:0000256" key="1">
    <source>
        <dbReference type="SAM" id="Phobius"/>
    </source>
</evidence>
<feature type="transmembrane region" description="Helical" evidence="1">
    <location>
        <begin position="69"/>
        <end position="88"/>
    </location>
</feature>
<name>A0A7Z2T7V5_9VIBR</name>
<keyword evidence="1" id="KW-0812">Transmembrane</keyword>
<reference evidence="2 3" key="1">
    <citation type="submission" date="2020-01" db="EMBL/GenBank/DDBJ databases">
        <title>Whole genome and functional gene identification of agarase of Vibrio HN897.</title>
        <authorList>
            <person name="Liu Y."/>
            <person name="Zhao Z."/>
        </authorList>
    </citation>
    <scope>NUCLEOTIDE SEQUENCE [LARGE SCALE GENOMIC DNA]</scope>
    <source>
        <strain evidence="2 3">HN897</strain>
    </source>
</reference>
<dbReference type="Proteomes" id="UP000464262">
    <property type="component" value="Chromosome 2"/>
</dbReference>
<proteinExistence type="predicted"/>
<dbReference type="AlphaFoldDB" id="A0A7Z2T7V5"/>
<gene>
    <name evidence="2" type="ORF">GT360_20060</name>
</gene>
<evidence type="ECO:0000313" key="2">
    <source>
        <dbReference type="EMBL" id="QIA65812.1"/>
    </source>
</evidence>
<dbReference type="KEGG" id="vas:GT360_20060"/>
<feature type="transmembrane region" description="Helical" evidence="1">
    <location>
        <begin position="39"/>
        <end position="57"/>
    </location>
</feature>
<feature type="transmembrane region" description="Helical" evidence="1">
    <location>
        <begin position="100"/>
        <end position="119"/>
    </location>
</feature>
<keyword evidence="1" id="KW-1133">Transmembrane helix</keyword>
<dbReference type="EMBL" id="CP047476">
    <property type="protein sequence ID" value="QIA65812.1"/>
    <property type="molecule type" value="Genomic_DNA"/>
</dbReference>